<proteinExistence type="predicted"/>
<dbReference type="OrthoDB" id="4428041at2"/>
<protein>
    <submittedName>
        <fullName evidence="3">Transcription factor WhiB</fullName>
    </submittedName>
</protein>
<keyword evidence="4" id="KW-1185">Reference proteome</keyword>
<evidence type="ECO:0000313" key="4">
    <source>
        <dbReference type="Proteomes" id="UP000233766"/>
    </source>
</evidence>
<dbReference type="AlphaFoldDB" id="A0A2N3V4L2"/>
<evidence type="ECO:0000259" key="2">
    <source>
        <dbReference type="PROSITE" id="PS51674"/>
    </source>
</evidence>
<feature type="domain" description="4Fe-4S Wbl-type" evidence="2">
    <location>
        <begin position="29"/>
        <end position="94"/>
    </location>
</feature>
<organism evidence="3 4">
    <name type="scientific">Nocardia fluminea</name>
    <dbReference type="NCBI Taxonomy" id="134984"/>
    <lineage>
        <taxon>Bacteria</taxon>
        <taxon>Bacillati</taxon>
        <taxon>Actinomycetota</taxon>
        <taxon>Actinomycetes</taxon>
        <taxon>Mycobacteriales</taxon>
        <taxon>Nocardiaceae</taxon>
        <taxon>Nocardia</taxon>
    </lineage>
</organism>
<gene>
    <name evidence="3" type="ORF">ATK86_7492</name>
</gene>
<dbReference type="Proteomes" id="UP000233766">
    <property type="component" value="Unassembled WGS sequence"/>
</dbReference>
<dbReference type="PROSITE" id="PS51674">
    <property type="entry name" value="4FE4S_WBL"/>
    <property type="match status" value="1"/>
</dbReference>
<feature type="region of interest" description="Disordered" evidence="1">
    <location>
        <begin position="84"/>
        <end position="104"/>
    </location>
</feature>
<dbReference type="InterPro" id="IPR034768">
    <property type="entry name" value="4FE4S_WBL"/>
</dbReference>
<sequence>MARGRPNSAAPDIRALPADLADPRLTGAACVGHAALFDAEHDDEPRQDRNARHRDAADICQGCPVLVACHTVAAELGTHAAGVWAGRAQRARRGRPPRPPPGAP</sequence>
<evidence type="ECO:0000256" key="1">
    <source>
        <dbReference type="SAM" id="MobiDB-lite"/>
    </source>
</evidence>
<accession>A0A2N3V4L2</accession>
<evidence type="ECO:0000313" key="3">
    <source>
        <dbReference type="EMBL" id="PKV76559.1"/>
    </source>
</evidence>
<dbReference type="RefSeq" id="WP_101469314.1">
    <property type="nucleotide sequence ID" value="NZ_PJMW01000004.1"/>
</dbReference>
<dbReference type="EMBL" id="PJMW01000004">
    <property type="protein sequence ID" value="PKV76559.1"/>
    <property type="molecule type" value="Genomic_DNA"/>
</dbReference>
<name>A0A2N3V4L2_9NOCA</name>
<dbReference type="Pfam" id="PF02467">
    <property type="entry name" value="Whib"/>
    <property type="match status" value="1"/>
</dbReference>
<comment type="caution">
    <text evidence="3">The sequence shown here is derived from an EMBL/GenBank/DDBJ whole genome shotgun (WGS) entry which is preliminary data.</text>
</comment>
<reference evidence="3 4" key="1">
    <citation type="submission" date="2017-12" db="EMBL/GenBank/DDBJ databases">
        <title>Sequencing the genomes of 1000 Actinobacteria strains.</title>
        <authorList>
            <person name="Klenk H.-P."/>
        </authorList>
    </citation>
    <scope>NUCLEOTIDE SEQUENCE [LARGE SCALE GENOMIC DNA]</scope>
    <source>
        <strain evidence="3 4">DSM 44489</strain>
    </source>
</reference>